<dbReference type="EMBL" id="CM001475">
    <property type="protein sequence ID" value="EIC28474.1"/>
    <property type="molecule type" value="Genomic_DNA"/>
</dbReference>
<name>H8GPL2_METAL</name>
<dbReference type="GO" id="GO:0008168">
    <property type="term" value="F:methyltransferase activity"/>
    <property type="evidence" value="ECO:0007669"/>
    <property type="project" value="UniProtKB-KW"/>
</dbReference>
<dbReference type="HOGENOM" id="CLU_011601_0_0_6"/>
<feature type="domain" description="DUF1156" evidence="1">
    <location>
        <begin position="11"/>
        <end position="60"/>
    </location>
</feature>
<proteinExistence type="predicted"/>
<evidence type="ECO:0000313" key="3">
    <source>
        <dbReference type="Proteomes" id="UP000005090"/>
    </source>
</evidence>
<dbReference type="SUPFAM" id="SSF53335">
    <property type="entry name" value="S-adenosyl-L-methionine-dependent methyltransferases"/>
    <property type="match status" value="2"/>
</dbReference>
<dbReference type="AlphaFoldDB" id="H8GPL2"/>
<gene>
    <name evidence="2" type="ORF">Metal_0629</name>
</gene>
<evidence type="ECO:0000313" key="2">
    <source>
        <dbReference type="EMBL" id="EIC28474.1"/>
    </source>
</evidence>
<reference evidence="2 3" key="1">
    <citation type="journal article" date="2013" name="Genome Announc.">
        <title>Genome Sequence of the Obligate Gammaproteobacterial Methanotroph Methylomicrobium album Strain BG8.</title>
        <authorList>
            <person name="Kits K.D."/>
            <person name="Kalyuzhnaya M.G."/>
            <person name="Klotz M.G."/>
            <person name="Jetten M.S."/>
            <person name="Op den Camp H.J."/>
            <person name="Vuilleumier S."/>
            <person name="Bringel F."/>
            <person name="Dispirito A.A."/>
            <person name="Murrell J.C."/>
            <person name="Bruce D."/>
            <person name="Cheng J.F."/>
            <person name="Copeland A."/>
            <person name="Goodwin L."/>
            <person name="Hauser L."/>
            <person name="Lajus A."/>
            <person name="Land M.L."/>
            <person name="Lapidus A."/>
            <person name="Lucas S."/>
            <person name="Medigue C."/>
            <person name="Pitluck S."/>
            <person name="Woyke T."/>
            <person name="Zeytun A."/>
            <person name="Stein L.Y."/>
        </authorList>
    </citation>
    <scope>NUCLEOTIDE SEQUENCE [LARGE SCALE GENOMIC DNA]</scope>
    <source>
        <strain evidence="2 3">BG8</strain>
    </source>
</reference>
<keyword evidence="3" id="KW-1185">Reference proteome</keyword>
<dbReference type="eggNOG" id="COG1743">
    <property type="taxonomic scope" value="Bacteria"/>
</dbReference>
<keyword evidence="2" id="KW-0808">Transferase</keyword>
<dbReference type="Proteomes" id="UP000005090">
    <property type="component" value="Chromosome"/>
</dbReference>
<dbReference type="InterPro" id="IPR029063">
    <property type="entry name" value="SAM-dependent_MTases_sf"/>
</dbReference>
<dbReference type="InterPro" id="IPR009537">
    <property type="entry name" value="DUF1156"/>
</dbReference>
<organism evidence="2 3">
    <name type="scientific">Methylomicrobium album BG8</name>
    <dbReference type="NCBI Taxonomy" id="686340"/>
    <lineage>
        <taxon>Bacteria</taxon>
        <taxon>Pseudomonadati</taxon>
        <taxon>Pseudomonadota</taxon>
        <taxon>Gammaproteobacteria</taxon>
        <taxon>Methylococcales</taxon>
        <taxon>Methylococcaceae</taxon>
        <taxon>Methylomicrobium</taxon>
    </lineage>
</organism>
<evidence type="ECO:0000259" key="1">
    <source>
        <dbReference type="Pfam" id="PF06634"/>
    </source>
</evidence>
<dbReference type="RefSeq" id="WP_005369526.1">
    <property type="nucleotide sequence ID" value="NZ_CM001475.1"/>
</dbReference>
<accession>H8GPL2</accession>
<dbReference type="STRING" id="686340.Metal_0629"/>
<dbReference type="Pfam" id="PF06634">
    <property type="entry name" value="DUF1156"/>
    <property type="match status" value="1"/>
</dbReference>
<sequence>MADRRLIEAGFPCHQVGAETQRERGASSALPPLYFLHVWWARRPLTPSRAAIAGSLLPEHTDASEFVKELGIEKKVIALPGGEWVLTGKLEERLEKRGGIEILSVDSVVIRAFDKEQLRRATNKERIAKLKAYSIELANHPVLLRWEKESQALRQIYEGESLTVQRVMGDPAHTNERIEFAKLAEVRAALGNFIKWDAEDLYGYGRAYQNDHAPKFSGLTVLDPTAGGGSIPFEALRLGHNVIANELNPVATTILYATLDFPARFGESLYKDIESWGVKMIDRVEAKMKAFTPFSPLPEYEQNRLKKHLEKCPQLFDVFNVPEHDQNGLLYCRQITCPSCHAKTPLLNTCWLSKEAGDPWGVRVVTNGTGAKADYRFETYQAKNGKGPNGEDPELGTVKRGIGQCVHCKQAIDSDEIKAQARGESLHGPWQDELYAVVAIRHQPSLDKHGNPQYFSSGSRAGEIKTEKIRFFRPSNQTDMEAIAAASVELHAQWGHFDNQGLIPTEKFPDGNDMRPVIYGMEQWYKFFNDRQLLGHLTAMESLNQLKPQILAEMGEERGRAVVTYLQFAIDKNLDYNSRQTRWEFTRGVVKGTFGRHDFSLKWTYGEMVFSGPYSGLKWGLSQILDGYSGIQQLVEPAFPGGYHGVPIKVLNGSAVHISEMTDSSVDLVCMDPPYYDNVQYSELSDYFYVWQKRTLKDLYPEISWPRLTNKREEAVANPSRDGSANSAKAEYEKLMREIFEESRRLVKNDGLMTLMFTHKAQDAWETLTRSLIEAGWKITSCFPVESESSYSTHQMNMASASSTIFITCRKRTSENAQPAFWSAFGGTGVQLQIRDAVKAGLDEFRPLKLNAVDQMIACYGRALQVLSENWPVMDGDEEVSPIRAMNEASQVVAAQQITEITNGRISVDDLDTETGIALTIYGIWGHNEVAFSEVLNLSRSLNISLETRTGGYAIEGRMVGINTDVGGRKAVSSQTAEDKGYAAPLVKSGSKLRLAKPEERSARRVAKPQSDWDVLHGMLLKYREGDVPVARAYLDENREGNDGIILDLLEVWGEEAETSEARNEARALLFGLRQ</sequence>
<keyword evidence="2" id="KW-0489">Methyltransferase</keyword>
<dbReference type="GO" id="GO:0032259">
    <property type="term" value="P:methylation"/>
    <property type="evidence" value="ECO:0007669"/>
    <property type="project" value="UniProtKB-KW"/>
</dbReference>
<dbReference type="Gene3D" id="3.40.50.150">
    <property type="entry name" value="Vaccinia Virus protein VP39"/>
    <property type="match status" value="1"/>
</dbReference>
<protein>
    <submittedName>
        <fullName evidence="2">Adenine-specific DNA methylase containing a Zn-ribbon</fullName>
    </submittedName>
</protein>